<keyword evidence="2" id="KW-0472">Membrane</keyword>
<dbReference type="Pfam" id="PF14155">
    <property type="entry name" value="DUF4307"/>
    <property type="match status" value="1"/>
</dbReference>
<keyword evidence="4" id="KW-1185">Reference proteome</keyword>
<dbReference type="AlphaFoldDB" id="A0A919NIF6"/>
<dbReference type="InterPro" id="IPR025443">
    <property type="entry name" value="DUF4307"/>
</dbReference>
<gene>
    <name evidence="3" type="ORF">Ate02nite_19840</name>
</gene>
<keyword evidence="2" id="KW-1133">Transmembrane helix</keyword>
<protein>
    <recommendedName>
        <fullName evidence="5">DUF4307 domain-containing protein</fullName>
    </recommendedName>
</protein>
<evidence type="ECO:0000313" key="3">
    <source>
        <dbReference type="EMBL" id="GIF19254.1"/>
    </source>
</evidence>
<sequence length="158" mass="17100">MDPAILADPTDKKRMRGRQVSETHTTTPVFPPGRYGRRRDGRRKLAGPIIALTLVVAFSVLISIKLYQRYGETDYQPQIVGWQVPSDAAMTIKFKVRVPAGGAAECALRARDYQGNEVGRRTVVVRAGTGETAIEAEETVTTTARGSVGDVPGCQSAP</sequence>
<evidence type="ECO:0000313" key="4">
    <source>
        <dbReference type="Proteomes" id="UP000623608"/>
    </source>
</evidence>
<feature type="region of interest" description="Disordered" evidence="1">
    <location>
        <begin position="1"/>
        <end position="26"/>
    </location>
</feature>
<feature type="transmembrane region" description="Helical" evidence="2">
    <location>
        <begin position="45"/>
        <end position="67"/>
    </location>
</feature>
<keyword evidence="2" id="KW-0812">Transmembrane</keyword>
<evidence type="ECO:0000256" key="2">
    <source>
        <dbReference type="SAM" id="Phobius"/>
    </source>
</evidence>
<name>A0A919NIF6_9ACTN</name>
<accession>A0A919NIF6</accession>
<proteinExistence type="predicted"/>
<comment type="caution">
    <text evidence="3">The sequence shown here is derived from an EMBL/GenBank/DDBJ whole genome shotgun (WGS) entry which is preliminary data.</text>
</comment>
<dbReference type="EMBL" id="BOMY01000013">
    <property type="protein sequence ID" value="GIF19254.1"/>
    <property type="molecule type" value="Genomic_DNA"/>
</dbReference>
<evidence type="ECO:0008006" key="5">
    <source>
        <dbReference type="Google" id="ProtNLM"/>
    </source>
</evidence>
<reference evidence="3" key="1">
    <citation type="submission" date="2021-01" db="EMBL/GenBank/DDBJ databases">
        <title>Whole genome shotgun sequence of Actinoplanes tereljensis NBRC 105297.</title>
        <authorList>
            <person name="Komaki H."/>
            <person name="Tamura T."/>
        </authorList>
    </citation>
    <scope>NUCLEOTIDE SEQUENCE</scope>
    <source>
        <strain evidence="3">NBRC 105297</strain>
    </source>
</reference>
<organism evidence="3 4">
    <name type="scientific">Paractinoplanes tereljensis</name>
    <dbReference type="NCBI Taxonomy" id="571912"/>
    <lineage>
        <taxon>Bacteria</taxon>
        <taxon>Bacillati</taxon>
        <taxon>Actinomycetota</taxon>
        <taxon>Actinomycetes</taxon>
        <taxon>Micromonosporales</taxon>
        <taxon>Micromonosporaceae</taxon>
        <taxon>Paractinoplanes</taxon>
    </lineage>
</organism>
<dbReference type="Proteomes" id="UP000623608">
    <property type="component" value="Unassembled WGS sequence"/>
</dbReference>
<evidence type="ECO:0000256" key="1">
    <source>
        <dbReference type="SAM" id="MobiDB-lite"/>
    </source>
</evidence>